<reference evidence="5 6" key="2">
    <citation type="journal article" date="2007" name="Science">
        <title>The Chlamydomonas genome reveals the evolution of key animal and plant functions.</title>
        <authorList>
            <person name="Merchant S.S."/>
            <person name="Prochnik S.E."/>
            <person name="Vallon O."/>
            <person name="Harris E.H."/>
            <person name="Karpowicz S.J."/>
            <person name="Witman G.B."/>
            <person name="Terry A."/>
            <person name="Salamov A."/>
            <person name="Fritz-Laylin L.K."/>
            <person name="Marechal-Drouard L."/>
            <person name="Marshall W.F."/>
            <person name="Qu L.H."/>
            <person name="Nelson D.R."/>
            <person name="Sanderfoot A.A."/>
            <person name="Spalding M.H."/>
            <person name="Kapitonov V.V."/>
            <person name="Ren Q."/>
            <person name="Ferris P."/>
            <person name="Lindquist E."/>
            <person name="Shapiro H."/>
            <person name="Lucas S.M."/>
            <person name="Grimwood J."/>
            <person name="Schmutz J."/>
            <person name="Cardol P."/>
            <person name="Cerutti H."/>
            <person name="Chanfreau G."/>
            <person name="Chen C.L."/>
            <person name="Cognat V."/>
            <person name="Croft M.T."/>
            <person name="Dent R."/>
            <person name="Dutcher S."/>
            <person name="Fernandez E."/>
            <person name="Fukuzawa H."/>
            <person name="Gonzalez-Ballester D."/>
            <person name="Gonzalez-Halphen D."/>
            <person name="Hallmann A."/>
            <person name="Hanikenne M."/>
            <person name="Hippler M."/>
            <person name="Inwood W."/>
            <person name="Jabbari K."/>
            <person name="Kalanon M."/>
            <person name="Kuras R."/>
            <person name="Lefebvre P.A."/>
            <person name="Lemaire S.D."/>
            <person name="Lobanov A.V."/>
            <person name="Lohr M."/>
            <person name="Manuell A."/>
            <person name="Meier I."/>
            <person name="Mets L."/>
            <person name="Mittag M."/>
            <person name="Mittelmeier T."/>
            <person name="Moroney J.V."/>
            <person name="Moseley J."/>
            <person name="Napoli C."/>
            <person name="Nedelcu A.M."/>
            <person name="Niyogi K."/>
            <person name="Novoselov S.V."/>
            <person name="Paulsen I.T."/>
            <person name="Pazour G."/>
            <person name="Purton S."/>
            <person name="Ral J.P."/>
            <person name="Riano-Pachon D.M."/>
            <person name="Riekhof W."/>
            <person name="Rymarquis L."/>
            <person name="Schroda M."/>
            <person name="Stern D."/>
            <person name="Umen J."/>
            <person name="Willows R."/>
            <person name="Wilson N."/>
            <person name="Zimmer S.L."/>
            <person name="Allmer J."/>
            <person name="Balk J."/>
            <person name="Bisova K."/>
            <person name="Chen C.J."/>
            <person name="Elias M."/>
            <person name="Gendler K."/>
            <person name="Hauser C."/>
            <person name="Lamb M.R."/>
            <person name="Ledford H."/>
            <person name="Long J.C."/>
            <person name="Minagawa J."/>
            <person name="Page M.D."/>
            <person name="Pan J."/>
            <person name="Pootakham W."/>
            <person name="Roje S."/>
            <person name="Rose A."/>
            <person name="Stahlberg E."/>
            <person name="Terauchi A.M."/>
            <person name="Yang P."/>
            <person name="Ball S."/>
            <person name="Bowler C."/>
            <person name="Dieckmann C.L."/>
            <person name="Gladyshev V.N."/>
            <person name="Green P."/>
            <person name="Jorgensen R."/>
            <person name="Mayfield S."/>
            <person name="Mueller-Roeber B."/>
            <person name="Rajamani S."/>
            <person name="Sayre R.T."/>
            <person name="Brokstein P."/>
            <person name="Dubchak I."/>
            <person name="Goodstein D."/>
            <person name="Hornick L."/>
            <person name="Huang Y.W."/>
            <person name="Jhaveri J."/>
            <person name="Luo Y."/>
            <person name="Martinez D."/>
            <person name="Ngau W.C."/>
            <person name="Otillar B."/>
            <person name="Poliakov A."/>
            <person name="Porter A."/>
            <person name="Szajkowski L."/>
            <person name="Werner G."/>
            <person name="Zhou K."/>
            <person name="Grigoriev I.V."/>
            <person name="Rokhsar D.S."/>
            <person name="Grossman A.R."/>
        </authorList>
    </citation>
    <scope>NUCLEOTIDE SEQUENCE [LARGE SCALE GENOMIC DNA]</scope>
    <source>
        <strain evidence="6">CC-503</strain>
        <strain evidence="5">CC-503 cw92 mt+</strain>
    </source>
</reference>
<keyword evidence="6" id="KW-1185">Reference proteome</keyword>
<dbReference type="ExpressionAtlas" id="Q9ZSM9">
    <property type="expression patterns" value="baseline and differential"/>
</dbReference>
<dbReference type="RefSeq" id="XP_001702374.1">
    <property type="nucleotide sequence ID" value="XM_001702322.1"/>
</dbReference>
<dbReference type="GeneID" id="5727875"/>
<dbReference type="SMART" id="SM00220">
    <property type="entry name" value="S_TKc"/>
    <property type="match status" value="1"/>
</dbReference>
<dbReference type="Gene3D" id="3.30.200.20">
    <property type="entry name" value="Phosphorylase Kinase, domain 1"/>
    <property type="match status" value="1"/>
</dbReference>
<accession>Q9ZSM9</accession>
<dbReference type="InterPro" id="IPR000719">
    <property type="entry name" value="Prot_kinase_dom"/>
</dbReference>
<proteinExistence type="evidence at transcript level"/>
<evidence type="ECO:0000256" key="2">
    <source>
        <dbReference type="ARBA" id="ARBA00022840"/>
    </source>
</evidence>
<dbReference type="PROSITE" id="PS50011">
    <property type="entry name" value="PROTEIN_KINASE_DOM"/>
    <property type="match status" value="1"/>
</dbReference>
<dbReference type="SMR" id="Q9ZSM9"/>
<evidence type="ECO:0000313" key="4">
    <source>
        <dbReference type="EMBL" id="AAC98509.1"/>
    </source>
</evidence>
<dbReference type="PANTHER" id="PTHR24346:SF92">
    <property type="entry name" value="SNF1-RELATED PROTEIN KINASE 2.6"/>
    <property type="match status" value="1"/>
</dbReference>
<dbReference type="Gramene" id="PNW75030">
    <property type="protein sequence ID" value="PNW75030"/>
    <property type="gene ID" value="CHLRE_12g499500v5"/>
</dbReference>
<reference evidence="5" key="3">
    <citation type="submission" date="2017-07" db="EMBL/GenBank/DDBJ databases">
        <title>WGS assembly of Chlamydomonas reinhardtii.</title>
        <authorList>
            <consortium name="Chlamydomonas Annotation Team"/>
            <consortium name="JGI Annotation Team"/>
            <person name="Merchant S.S."/>
            <person name="Prochnik S.E."/>
            <person name="Vallon O."/>
            <person name="Harris E.H."/>
            <person name="Karpowicz S.J."/>
            <person name="Witman G.B."/>
            <person name="Terry A."/>
            <person name="Salamov A."/>
            <person name="Fritz-Laylin L.K."/>
            <person name="Marechal-Drouard L."/>
            <person name="Marshall W.F."/>
            <person name="Qu L.H."/>
            <person name="Nelson D.R."/>
            <person name="Sanderfoot A.A."/>
            <person name="Spalding M.H."/>
            <person name="Kapitonov V.V."/>
            <person name="Ren Q."/>
            <person name="Ferris P."/>
            <person name="Lindquist E."/>
            <person name="Shapiro H."/>
            <person name="Lucas S.M."/>
            <person name="Grimwood J."/>
            <person name="Schmutz J."/>
            <person name="Grigoriev I.V."/>
            <person name="Rokhsar D.S."/>
        </authorList>
    </citation>
    <scope>NUCLEOTIDE SEQUENCE</scope>
    <source>
        <strain evidence="5">CC-503 cw92 mt+</strain>
    </source>
</reference>
<dbReference type="FunFam" id="3.30.200.20:FF:001075">
    <property type="entry name" value="Snf1-like protein kinase"/>
    <property type="match status" value="1"/>
</dbReference>
<dbReference type="STRING" id="3055.Q9ZSM9"/>
<evidence type="ECO:0000256" key="1">
    <source>
        <dbReference type="ARBA" id="ARBA00022741"/>
    </source>
</evidence>
<organism evidence="4">
    <name type="scientific">Chlamydomonas reinhardtii</name>
    <name type="common">Chlamydomonas smithii</name>
    <dbReference type="NCBI Taxonomy" id="3055"/>
    <lineage>
        <taxon>Eukaryota</taxon>
        <taxon>Viridiplantae</taxon>
        <taxon>Chlorophyta</taxon>
        <taxon>core chlorophytes</taxon>
        <taxon>Chlorophyceae</taxon>
        <taxon>CS clade</taxon>
        <taxon>Chlamydomonadales</taxon>
        <taxon>Chlamydomonadaceae</taxon>
        <taxon>Chlamydomonas</taxon>
    </lineage>
</organism>
<dbReference type="OMA" id="HPWVNTE"/>
<dbReference type="eggNOG" id="KOG0583">
    <property type="taxonomic scope" value="Eukaryota"/>
</dbReference>
<dbReference type="PaxDb" id="3055-EDO96994"/>
<dbReference type="HOGENOM" id="CLU_000288_63_0_1"/>
<keyword evidence="2" id="KW-0067">ATP-binding</keyword>
<dbReference type="SUPFAM" id="SSF56112">
    <property type="entry name" value="Protein kinase-like (PK-like)"/>
    <property type="match status" value="1"/>
</dbReference>
<evidence type="ECO:0000259" key="3">
    <source>
        <dbReference type="PROSITE" id="PS50011"/>
    </source>
</evidence>
<dbReference type="EMBL" id="AF100162">
    <property type="protein sequence ID" value="AAC98509.1"/>
    <property type="molecule type" value="mRNA"/>
</dbReference>
<dbReference type="Gene3D" id="1.10.510.10">
    <property type="entry name" value="Transferase(Phosphotransferase) domain 1"/>
    <property type="match status" value="1"/>
</dbReference>
<reference evidence="4" key="1">
    <citation type="journal article" date="1999" name="Plant Cell">
        <title>Sac3, an Snf1-like serine/threonine kinase that positively and negatively regulates the responses of Chlamydomonas to sulfur limitation.</title>
        <authorList>
            <person name="Davies J.P."/>
            <person name="Yildiz F.H."/>
            <person name="Grossman A.R."/>
        </authorList>
    </citation>
    <scope>NUCLEOTIDE SEQUENCE</scope>
</reference>
<dbReference type="AlphaFoldDB" id="Q9ZSM9"/>
<protein>
    <submittedName>
        <fullName evidence="4">Sulfur stress regulator</fullName>
    </submittedName>
</protein>
<name>Q9ZSM9_CHLRE</name>
<dbReference type="FunFam" id="1.10.510.10:FF:000132">
    <property type="entry name" value="Serine/threonine-protein kinase SRK2A"/>
    <property type="match status" value="1"/>
</dbReference>
<dbReference type="GO" id="GO:0004674">
    <property type="term" value="F:protein serine/threonine kinase activity"/>
    <property type="evidence" value="ECO:0000318"/>
    <property type="project" value="GO_Central"/>
</dbReference>
<dbReference type="EMBL" id="CM008973">
    <property type="protein sequence ID" value="PNW75030.1"/>
    <property type="molecule type" value="Genomic_DNA"/>
</dbReference>
<evidence type="ECO:0000313" key="6">
    <source>
        <dbReference type="Proteomes" id="UP000006906"/>
    </source>
</evidence>
<dbReference type="Pfam" id="PF00069">
    <property type="entry name" value="Pkinase"/>
    <property type="match status" value="1"/>
</dbReference>
<evidence type="ECO:0000313" key="5">
    <source>
        <dbReference type="EMBL" id="PNW75030.1"/>
    </source>
</evidence>
<gene>
    <name evidence="4" type="primary">Sac3</name>
    <name evidence="5" type="ORF">CHLRE_12g499500v5</name>
</gene>
<feature type="domain" description="Protein kinase" evidence="3">
    <location>
        <begin position="23"/>
        <end position="285"/>
    </location>
</feature>
<dbReference type="GO" id="GO:0005524">
    <property type="term" value="F:ATP binding"/>
    <property type="evidence" value="ECO:0007669"/>
    <property type="project" value="UniProtKB-KW"/>
</dbReference>
<dbReference type="PANTHER" id="PTHR24346">
    <property type="entry name" value="MAP/MICROTUBULE AFFINITY-REGULATING KINASE"/>
    <property type="match status" value="1"/>
</dbReference>
<dbReference type="InterPro" id="IPR011009">
    <property type="entry name" value="Kinase-like_dom_sf"/>
</dbReference>
<dbReference type="OrthoDB" id="193931at2759"/>
<sequence length="357" mass="40781">MAAANQKPGPAGRPEPLIGHPRYEKIKDLNSGTFGFVQLARDKLTGETWAVKFIERGDKITKYVEREIINHRCLVHPHIVQFREVFLTPTHLCIVMEFAPGGDMFEYVVRKNGLREDEARWFFQQLIVGLDYCHRMGVVNRDIKLENTLLDSSPRPLVKICDFGYSKHEKFQSAPGSRVGTPAYLAPEVILTTKGKTYDGKIADIWSCGVMLYVMLVGAYPFERPEDKHDNQKLQKMIQRILHVDYHIPPHVRASEDCKDLLAKILVADPHKRITVDGIYNHKWYLKGLPPGVREMNDRVQPPPEGLQSVEEIKRLIEEARHVGVGAPGYVNPVETDEYIDDAMDNMYDEGSLDYND</sequence>
<dbReference type="Proteomes" id="UP000006906">
    <property type="component" value="Chromosome 12"/>
</dbReference>
<dbReference type="KEGG" id="cre:CHLRE_12g499500v5"/>
<keyword evidence="1" id="KW-0547">Nucleotide-binding</keyword>